<dbReference type="RefSeq" id="WP_344432262.1">
    <property type="nucleotide sequence ID" value="NZ_BAAANN010000091.1"/>
</dbReference>
<dbReference type="InterPro" id="IPR015422">
    <property type="entry name" value="PyrdxlP-dep_Trfase_small"/>
</dbReference>
<dbReference type="GO" id="GO:0008483">
    <property type="term" value="F:transaminase activity"/>
    <property type="evidence" value="ECO:0007669"/>
    <property type="project" value="UniProtKB-KW"/>
</dbReference>
<dbReference type="Gene3D" id="3.40.640.10">
    <property type="entry name" value="Type I PLP-dependent aspartate aminotransferase-like (Major domain)"/>
    <property type="match status" value="1"/>
</dbReference>
<gene>
    <name evidence="7" type="ORF">GCM10009754_87830</name>
</gene>
<keyword evidence="3" id="KW-0808">Transferase</keyword>
<evidence type="ECO:0000259" key="6">
    <source>
        <dbReference type="Pfam" id="PF00155"/>
    </source>
</evidence>
<dbReference type="NCBIfam" id="TIGR04462">
    <property type="entry name" value="endura_MppP"/>
    <property type="match status" value="1"/>
</dbReference>
<dbReference type="PANTHER" id="PTHR43807:SF20">
    <property type="entry name" value="FI04487P"/>
    <property type="match status" value="1"/>
</dbReference>
<evidence type="ECO:0000256" key="4">
    <source>
        <dbReference type="ARBA" id="ARBA00022898"/>
    </source>
</evidence>
<protein>
    <submittedName>
        <fullName evidence="7">Aminotransferase class I/II-fold pyridoxal phosphate-dependent enzyme</fullName>
    </submittedName>
</protein>
<keyword evidence="8" id="KW-1185">Reference proteome</keyword>
<name>A0ABN2SYR6_9PSEU</name>
<evidence type="ECO:0000256" key="2">
    <source>
        <dbReference type="ARBA" id="ARBA00022576"/>
    </source>
</evidence>
<keyword evidence="5" id="KW-0045">Antibiotic biosynthesis</keyword>
<keyword evidence="2 7" id="KW-0032">Aminotransferase</keyword>
<dbReference type="CDD" id="cd00609">
    <property type="entry name" value="AAT_like"/>
    <property type="match status" value="1"/>
</dbReference>
<organism evidence="7 8">
    <name type="scientific">Amycolatopsis minnesotensis</name>
    <dbReference type="NCBI Taxonomy" id="337894"/>
    <lineage>
        <taxon>Bacteria</taxon>
        <taxon>Bacillati</taxon>
        <taxon>Actinomycetota</taxon>
        <taxon>Actinomycetes</taxon>
        <taxon>Pseudonocardiales</taxon>
        <taxon>Pseudonocardiaceae</taxon>
        <taxon>Amycolatopsis</taxon>
    </lineage>
</organism>
<dbReference type="InterPro" id="IPR051326">
    <property type="entry name" value="Kynurenine-oxoglutarate_AT"/>
</dbReference>
<dbReference type="InterPro" id="IPR015424">
    <property type="entry name" value="PyrdxlP-dep_Trfase"/>
</dbReference>
<dbReference type="InterPro" id="IPR015421">
    <property type="entry name" value="PyrdxlP-dep_Trfase_major"/>
</dbReference>
<dbReference type="Gene3D" id="3.90.1150.10">
    <property type="entry name" value="Aspartate Aminotransferase, domain 1"/>
    <property type="match status" value="1"/>
</dbReference>
<keyword evidence="4" id="KW-0663">Pyridoxal phosphate</keyword>
<feature type="domain" description="Aminotransferase class I/classII large" evidence="6">
    <location>
        <begin position="71"/>
        <end position="374"/>
    </location>
</feature>
<dbReference type="PANTHER" id="PTHR43807">
    <property type="entry name" value="FI04487P"/>
    <property type="match status" value="1"/>
</dbReference>
<dbReference type="Pfam" id="PF00155">
    <property type="entry name" value="Aminotran_1_2"/>
    <property type="match status" value="1"/>
</dbReference>
<dbReference type="InterPro" id="IPR031020">
    <property type="entry name" value="Endura_MppP"/>
</dbReference>
<dbReference type="EMBL" id="BAAANN010000091">
    <property type="protein sequence ID" value="GAA1994984.1"/>
    <property type="molecule type" value="Genomic_DNA"/>
</dbReference>
<evidence type="ECO:0000256" key="3">
    <source>
        <dbReference type="ARBA" id="ARBA00022679"/>
    </source>
</evidence>
<dbReference type="Proteomes" id="UP001501116">
    <property type="component" value="Unassembled WGS sequence"/>
</dbReference>
<evidence type="ECO:0000313" key="8">
    <source>
        <dbReference type="Proteomes" id="UP001501116"/>
    </source>
</evidence>
<proteinExistence type="predicted"/>
<dbReference type="InterPro" id="IPR004839">
    <property type="entry name" value="Aminotransferase_I/II_large"/>
</dbReference>
<sequence>MYTMHDQTRSPALGSSDGNLTQLEYLALNSSLNVADAHARQSLTLGQASIIEELPGLFTKAAEQPVDSLEEEAIREYFQLLGQYSYPVADGRVLSCYSSSVAMEILARSLATRTDAVALIHPTFDNIPDILRGVGLRLVPVAEEKIGVEDLGAEVLGQVGCIFVTTPNNPTGRVLTEERLRALAEECAKYDTVLALDTSFRGFDTRAQYDHYEVLEASGCRWVVIEDTGKLWPTLDLKIGWLVRSANVGLPIAEIYSDILLGVSPLILVLVQRFAEDAANGGLEELHRFLDEGRRGLRSTLAGLPDVRFPDVDARGSVERIDLGPRLAMDVWHAISEHNVYALPCRKFHWANPSEGDHSLRVALARNPAALDAAGQALRTVLETL</sequence>
<reference evidence="7 8" key="1">
    <citation type="journal article" date="2019" name="Int. J. Syst. Evol. Microbiol.">
        <title>The Global Catalogue of Microorganisms (GCM) 10K type strain sequencing project: providing services to taxonomists for standard genome sequencing and annotation.</title>
        <authorList>
            <consortium name="The Broad Institute Genomics Platform"/>
            <consortium name="The Broad Institute Genome Sequencing Center for Infectious Disease"/>
            <person name="Wu L."/>
            <person name="Ma J."/>
        </authorList>
    </citation>
    <scope>NUCLEOTIDE SEQUENCE [LARGE SCALE GENOMIC DNA]</scope>
    <source>
        <strain evidence="7 8">JCM 14545</strain>
    </source>
</reference>
<comment type="cofactor">
    <cofactor evidence="1">
        <name>pyridoxal 5'-phosphate</name>
        <dbReference type="ChEBI" id="CHEBI:597326"/>
    </cofactor>
</comment>
<accession>A0ABN2SYR6</accession>
<evidence type="ECO:0000313" key="7">
    <source>
        <dbReference type="EMBL" id="GAA1994984.1"/>
    </source>
</evidence>
<comment type="caution">
    <text evidence="7">The sequence shown here is derived from an EMBL/GenBank/DDBJ whole genome shotgun (WGS) entry which is preliminary data.</text>
</comment>
<evidence type="ECO:0000256" key="1">
    <source>
        <dbReference type="ARBA" id="ARBA00001933"/>
    </source>
</evidence>
<dbReference type="SUPFAM" id="SSF53383">
    <property type="entry name" value="PLP-dependent transferases"/>
    <property type="match status" value="1"/>
</dbReference>
<evidence type="ECO:0000256" key="5">
    <source>
        <dbReference type="ARBA" id="ARBA00023194"/>
    </source>
</evidence>